<evidence type="ECO:0000313" key="2">
    <source>
        <dbReference type="WBParaSite" id="RSKR_0000293600.1"/>
    </source>
</evidence>
<dbReference type="Proteomes" id="UP000095286">
    <property type="component" value="Unplaced"/>
</dbReference>
<proteinExistence type="predicted"/>
<dbReference type="WBParaSite" id="RSKR_0000293600.1">
    <property type="protein sequence ID" value="RSKR_0000293600.1"/>
    <property type="gene ID" value="RSKR_0000293600"/>
</dbReference>
<accession>A0AC35TQA0</accession>
<reference evidence="2" key="1">
    <citation type="submission" date="2016-11" db="UniProtKB">
        <authorList>
            <consortium name="WormBaseParasite"/>
        </authorList>
    </citation>
    <scope>IDENTIFICATION</scope>
    <source>
        <strain evidence="2">KR3021</strain>
    </source>
</reference>
<name>A0AC35TQA0_9BILA</name>
<organism evidence="1 2">
    <name type="scientific">Rhabditophanes sp. KR3021</name>
    <dbReference type="NCBI Taxonomy" id="114890"/>
    <lineage>
        <taxon>Eukaryota</taxon>
        <taxon>Metazoa</taxon>
        <taxon>Ecdysozoa</taxon>
        <taxon>Nematoda</taxon>
        <taxon>Chromadorea</taxon>
        <taxon>Rhabditida</taxon>
        <taxon>Tylenchina</taxon>
        <taxon>Panagrolaimomorpha</taxon>
        <taxon>Strongyloidoidea</taxon>
        <taxon>Alloionematidae</taxon>
        <taxon>Rhabditophanes</taxon>
    </lineage>
</organism>
<sequence>MERNVSEDSEKTQTSIKDRSFYKVYKDRLLNSATFNIFLCYSFIIFFVYIFFVSLFYRDVANPYTLSADQADNSTEIFGDISITEFLKSSTLTLFMFLAITLVFGRICFYLDIPNLMGYVVFGMLIQNIPILHDNFVIHEYFIETLRLLAVVLIVGRTSLNMSYLEFKKHWFNASMVSMPPTILNCGWIIFLTHYVFGIPWEISLCYAFVIGVTAPPVALAVAGGIVSEKLGTQRGIGQIMRVSALMDNAFCIAALNIVLDYSFEPDAYHIPTTAFHLGVGIGTGLILSWYMFNFPSRSKMALFLTTRSVMFFVSAASMLFFFKTIGWYCTAAYAILLMGYICGTKYRMDEPGRKPFEQNYLDNVWNLFLEPWLFTFVGYFFKIREYNWTTIGICVIIVVSSVLVKILLTLISTSCLKLRFAEKVYLSIAFIPRGSIQVANSIMILNLSKTHSLSTIPSAGQDFYATVVIALILTTTFGQRFLRFAARKLLKAENSQSVNIEHNLSPKDGVETSTSIRF</sequence>
<evidence type="ECO:0000313" key="1">
    <source>
        <dbReference type="Proteomes" id="UP000095286"/>
    </source>
</evidence>
<protein>
    <submittedName>
        <fullName evidence="2">Na_H_Exchanger domain-containing protein</fullName>
    </submittedName>
</protein>